<evidence type="ECO:0000313" key="4">
    <source>
        <dbReference type="Proteomes" id="UP000054524"/>
    </source>
</evidence>
<accession>A0A086J0R6</accession>
<name>A0A086J0R6_NEMA1</name>
<feature type="region of interest" description="Disordered" evidence="1">
    <location>
        <begin position="52"/>
        <end position="208"/>
    </location>
</feature>
<feature type="compositionally biased region" description="Basic and acidic residues" evidence="1">
    <location>
        <begin position="199"/>
        <end position="208"/>
    </location>
</feature>
<reference evidence="3 4" key="1">
    <citation type="journal article" date="2014" name="Genome Announc.">
        <title>Genome Sequence of the Microsporidian Species Nematocida sp1 Strain ERTm6 (ATCC PRA-372).</title>
        <authorList>
            <person name="Bakowski M.A."/>
            <person name="Priest M."/>
            <person name="Young S."/>
            <person name="Cuomo C.A."/>
            <person name="Troemel E.R."/>
        </authorList>
    </citation>
    <scope>NUCLEOTIDE SEQUENCE [LARGE SCALE GENOMIC DNA]</scope>
    <source>
        <strain evidence="3 4">ERTm6</strain>
    </source>
</reference>
<feature type="transmembrane region" description="Helical" evidence="2">
    <location>
        <begin position="12"/>
        <end position="30"/>
    </location>
</feature>
<dbReference type="RefSeq" id="XP_052904289.1">
    <property type="nucleotide sequence ID" value="XM_053049339.1"/>
</dbReference>
<feature type="compositionally biased region" description="Basic and acidic residues" evidence="1">
    <location>
        <begin position="113"/>
        <end position="142"/>
    </location>
</feature>
<protein>
    <submittedName>
        <fullName evidence="3">Uncharacterized protein</fullName>
    </submittedName>
</protein>
<dbReference type="Proteomes" id="UP000054524">
    <property type="component" value="Unassembled WGS sequence"/>
</dbReference>
<dbReference type="GeneID" id="77676691"/>
<dbReference type="EMBL" id="AKIJ01000004">
    <property type="protein sequence ID" value="KFG25734.1"/>
    <property type="molecule type" value="Genomic_DNA"/>
</dbReference>
<sequence length="208" mass="22883">MKIESISSGFKKSILVGSLIFLTGVFVFSFKSCVIPYFSSATGTNTVNNAVNSGNQENVGEVPENSETIGAESTAELENVYNTVDTENDSKRTNNNIDKNGQSDADVTIPPKSENKKESAEKKESEKKEESEESKPEEDKANEPNAINQKDTPVKGTEEVPKKDENPIRPEGNEAKVPLDEVDKETDNRQNALLKAGQKSRDPRRIPH</sequence>
<feature type="compositionally biased region" description="Polar residues" evidence="1">
    <location>
        <begin position="93"/>
        <end position="105"/>
    </location>
</feature>
<dbReference type="HOGENOM" id="CLU_1321213_0_0_1"/>
<gene>
    <name evidence="3" type="ORF">NESG_01718</name>
</gene>
<keyword evidence="2" id="KW-0472">Membrane</keyword>
<keyword evidence="2" id="KW-0812">Transmembrane</keyword>
<keyword evidence="2" id="KW-1133">Transmembrane helix</keyword>
<organism evidence="3 4">
    <name type="scientific">Nematocida ausubeli (strain ATCC PRA-371 / ERTm2)</name>
    <name type="common">Nematode killer fungus</name>
    <dbReference type="NCBI Taxonomy" id="1913371"/>
    <lineage>
        <taxon>Eukaryota</taxon>
        <taxon>Fungi</taxon>
        <taxon>Fungi incertae sedis</taxon>
        <taxon>Microsporidia</taxon>
        <taxon>Nematocida</taxon>
    </lineage>
</organism>
<evidence type="ECO:0000256" key="2">
    <source>
        <dbReference type="SAM" id="Phobius"/>
    </source>
</evidence>
<proteinExistence type="predicted"/>
<keyword evidence="4" id="KW-1185">Reference proteome</keyword>
<dbReference type="AlphaFoldDB" id="A0A086J0R6"/>
<comment type="caution">
    <text evidence="3">The sequence shown here is derived from an EMBL/GenBank/DDBJ whole genome shotgun (WGS) entry which is preliminary data.</text>
</comment>
<feature type="compositionally biased region" description="Basic and acidic residues" evidence="1">
    <location>
        <begin position="152"/>
        <end position="188"/>
    </location>
</feature>
<evidence type="ECO:0000256" key="1">
    <source>
        <dbReference type="SAM" id="MobiDB-lite"/>
    </source>
</evidence>
<evidence type="ECO:0000313" key="3">
    <source>
        <dbReference type="EMBL" id="KFG25734.1"/>
    </source>
</evidence>